<reference evidence="3 4" key="1">
    <citation type="journal article" date="2019" name="Sci. Rep.">
        <title>Orb-weaving spider Araneus ventricosus genome elucidates the spidroin gene catalogue.</title>
        <authorList>
            <person name="Kono N."/>
            <person name="Nakamura H."/>
            <person name="Ohtoshi R."/>
            <person name="Moran D.A.P."/>
            <person name="Shinohara A."/>
            <person name="Yoshida Y."/>
            <person name="Fujiwara M."/>
            <person name="Mori M."/>
            <person name="Tomita M."/>
            <person name="Arakawa K."/>
        </authorList>
    </citation>
    <scope>NUCLEOTIDE SEQUENCE [LARGE SCALE GENOMIC DNA]</scope>
</reference>
<dbReference type="PANTHER" id="PTHR23210">
    <property type="entry name" value="ACTIVATING TRANSCRIPTION FACTOR 7 INTERACTING PROTEIN"/>
    <property type="match status" value="1"/>
</dbReference>
<dbReference type="GO" id="GO:0003712">
    <property type="term" value="F:transcription coregulator activity"/>
    <property type="evidence" value="ECO:0007669"/>
    <property type="project" value="TreeGrafter"/>
</dbReference>
<dbReference type="SUPFAM" id="SSF49265">
    <property type="entry name" value="Fibronectin type III"/>
    <property type="match status" value="1"/>
</dbReference>
<accession>A0A4Y2PMZ2</accession>
<protein>
    <submittedName>
        <fullName evidence="3">Activating transcription factor 7-interacting protein 1</fullName>
    </submittedName>
</protein>
<evidence type="ECO:0000313" key="4">
    <source>
        <dbReference type="Proteomes" id="UP000499080"/>
    </source>
</evidence>
<evidence type="ECO:0000256" key="1">
    <source>
        <dbReference type="SAM" id="MobiDB-lite"/>
    </source>
</evidence>
<dbReference type="Pfam" id="PF16794">
    <property type="entry name" value="fn3_4"/>
    <property type="match status" value="1"/>
</dbReference>
<dbReference type="Proteomes" id="UP000499080">
    <property type="component" value="Unassembled WGS sequence"/>
</dbReference>
<organism evidence="3 4">
    <name type="scientific">Araneus ventricosus</name>
    <name type="common">Orbweaver spider</name>
    <name type="synonym">Epeira ventricosa</name>
    <dbReference type="NCBI Taxonomy" id="182803"/>
    <lineage>
        <taxon>Eukaryota</taxon>
        <taxon>Metazoa</taxon>
        <taxon>Ecdysozoa</taxon>
        <taxon>Arthropoda</taxon>
        <taxon>Chelicerata</taxon>
        <taxon>Arachnida</taxon>
        <taxon>Araneae</taxon>
        <taxon>Araneomorphae</taxon>
        <taxon>Entelegynae</taxon>
        <taxon>Araneoidea</taxon>
        <taxon>Araneidae</taxon>
        <taxon>Araneus</taxon>
    </lineage>
</organism>
<dbReference type="InterPro" id="IPR003961">
    <property type="entry name" value="FN3_dom"/>
</dbReference>
<proteinExistence type="predicted"/>
<feature type="compositionally biased region" description="Polar residues" evidence="1">
    <location>
        <begin position="32"/>
        <end position="46"/>
    </location>
</feature>
<dbReference type="InterPro" id="IPR036116">
    <property type="entry name" value="FN3_sf"/>
</dbReference>
<gene>
    <name evidence="3" type="primary">Atf7ip</name>
    <name evidence="3" type="ORF">AVEN_164953_1</name>
</gene>
<feature type="region of interest" description="Disordered" evidence="1">
    <location>
        <begin position="32"/>
        <end position="74"/>
    </location>
</feature>
<keyword evidence="4" id="KW-1185">Reference proteome</keyword>
<dbReference type="InterPro" id="IPR056565">
    <property type="entry name" value="Fn3_ATF7IP"/>
</dbReference>
<feature type="compositionally biased region" description="Low complexity" evidence="1">
    <location>
        <begin position="51"/>
        <end position="63"/>
    </location>
</feature>
<dbReference type="AlphaFoldDB" id="A0A4Y2PMZ2"/>
<feature type="domain" description="Fibronectin type-III" evidence="2">
    <location>
        <begin position="143"/>
        <end position="251"/>
    </location>
</feature>
<dbReference type="GO" id="GO:0006355">
    <property type="term" value="P:regulation of DNA-templated transcription"/>
    <property type="evidence" value="ECO:0007669"/>
    <property type="project" value="TreeGrafter"/>
</dbReference>
<dbReference type="Gene3D" id="2.60.40.10">
    <property type="entry name" value="Immunoglobulins"/>
    <property type="match status" value="1"/>
</dbReference>
<comment type="caution">
    <text evidence="3">The sequence shown here is derived from an EMBL/GenBank/DDBJ whole genome shotgun (WGS) entry which is preliminary data.</text>
</comment>
<name>A0A4Y2PMZ2_ARAVE</name>
<evidence type="ECO:0000313" key="3">
    <source>
        <dbReference type="EMBL" id="GBN52664.1"/>
    </source>
</evidence>
<dbReference type="InterPro" id="IPR013783">
    <property type="entry name" value="Ig-like_fold"/>
</dbReference>
<dbReference type="GO" id="GO:0005667">
    <property type="term" value="C:transcription regulator complex"/>
    <property type="evidence" value="ECO:0007669"/>
    <property type="project" value="TreeGrafter"/>
</dbReference>
<sequence>MLSSQCFFQQDEDAVIRKDLSDAKVLSPSISRTKPATTIPNSSTPVPSALSVTPVPNTSSSTSGIRKTSPAAPVSNLSTTIKSLPKLPPKPAGDIECIDLTDDPPVVRPITNLSPMASISLVKHPAPLPPKPFCPANSSLPNVPPKPRLKISSEERGIVLQWDMPPSYSTVTAYSKLKSFDIFGYQEQKNVVINTLLWKKIGAVKAMNLPMACTLTQFLEGQKYHFAIRAVDIYDRCGSYSDPISIVYRPNNIKKA</sequence>
<dbReference type="PANTHER" id="PTHR23210:SF26">
    <property type="entry name" value="ACTIVATING TRANSCRIPTION FACTOR 7-INTERACTING PROTEIN 1"/>
    <property type="match status" value="1"/>
</dbReference>
<dbReference type="GO" id="GO:0005634">
    <property type="term" value="C:nucleus"/>
    <property type="evidence" value="ECO:0007669"/>
    <property type="project" value="TreeGrafter"/>
</dbReference>
<dbReference type="InterPro" id="IPR026085">
    <property type="entry name" value="ATF7-int"/>
</dbReference>
<evidence type="ECO:0000259" key="2">
    <source>
        <dbReference type="PROSITE" id="PS50853"/>
    </source>
</evidence>
<dbReference type="OrthoDB" id="2434995at2759"/>
<dbReference type="PROSITE" id="PS50853">
    <property type="entry name" value="FN3"/>
    <property type="match status" value="1"/>
</dbReference>
<dbReference type="EMBL" id="BGPR01011726">
    <property type="protein sequence ID" value="GBN52664.1"/>
    <property type="molecule type" value="Genomic_DNA"/>
</dbReference>